<reference evidence="7" key="1">
    <citation type="journal article" date="2019" name="Int. J. Syst. Evol. Microbiol.">
        <title>The Global Catalogue of Microorganisms (GCM) 10K type strain sequencing project: providing services to taxonomists for standard genome sequencing and annotation.</title>
        <authorList>
            <consortium name="The Broad Institute Genomics Platform"/>
            <consortium name="The Broad Institute Genome Sequencing Center for Infectious Disease"/>
            <person name="Wu L."/>
            <person name="Ma J."/>
        </authorList>
    </citation>
    <scope>NUCLEOTIDE SEQUENCE [LARGE SCALE GENOMIC DNA]</scope>
    <source>
        <strain evidence="7">CGMCC 4.1469</strain>
    </source>
</reference>
<accession>A0ABW1F6D8</accession>
<sequence length="109" mass="11675">MAAARTRSVGRRPLTGNDPTQLTLGVDRDSDRLAHLFDERNPAVTRRIESLIATAHAVGRTVGLCGQPPCKDPEFARFLVEAGIDSVSVTPDSFAAVKRHVVAAEADNP</sequence>
<dbReference type="InterPro" id="IPR000121">
    <property type="entry name" value="PEP_util_C"/>
</dbReference>
<comment type="similarity">
    <text evidence="1">Belongs to the PEP-utilizing enzyme family.</text>
</comment>
<keyword evidence="2" id="KW-0547">Nucleotide-binding</keyword>
<gene>
    <name evidence="6" type="ORF">ACFP0N_33725</name>
</gene>
<dbReference type="Proteomes" id="UP001596067">
    <property type="component" value="Unassembled WGS sequence"/>
</dbReference>
<dbReference type="Gene3D" id="3.20.20.60">
    <property type="entry name" value="Phosphoenolpyruvate-binding domains"/>
    <property type="match status" value="1"/>
</dbReference>
<dbReference type="InterPro" id="IPR040442">
    <property type="entry name" value="Pyrv_kinase-like_dom_sf"/>
</dbReference>
<keyword evidence="3" id="KW-0067">ATP-binding</keyword>
<evidence type="ECO:0000313" key="6">
    <source>
        <dbReference type="EMBL" id="MFC5889936.1"/>
    </source>
</evidence>
<name>A0ABW1F6D8_9ACTN</name>
<evidence type="ECO:0000259" key="5">
    <source>
        <dbReference type="Pfam" id="PF02896"/>
    </source>
</evidence>
<evidence type="ECO:0000256" key="3">
    <source>
        <dbReference type="ARBA" id="ARBA00022840"/>
    </source>
</evidence>
<protein>
    <submittedName>
        <fullName evidence="6">PEP-binding protein</fullName>
    </submittedName>
</protein>
<dbReference type="InterPro" id="IPR015813">
    <property type="entry name" value="Pyrv/PenolPyrv_kinase-like_dom"/>
</dbReference>
<feature type="domain" description="PEP-utilising enzyme C-terminal" evidence="5">
    <location>
        <begin position="16"/>
        <end position="103"/>
    </location>
</feature>
<evidence type="ECO:0000256" key="1">
    <source>
        <dbReference type="ARBA" id="ARBA00007837"/>
    </source>
</evidence>
<dbReference type="InterPro" id="IPR006319">
    <property type="entry name" value="PEP_synth"/>
</dbReference>
<evidence type="ECO:0000256" key="4">
    <source>
        <dbReference type="SAM" id="MobiDB-lite"/>
    </source>
</evidence>
<dbReference type="RefSeq" id="WP_313761380.1">
    <property type="nucleotide sequence ID" value="NZ_BAAAVH010000040.1"/>
</dbReference>
<feature type="region of interest" description="Disordered" evidence="4">
    <location>
        <begin position="1"/>
        <end position="25"/>
    </location>
</feature>
<proteinExistence type="inferred from homology"/>
<dbReference type="EMBL" id="JBHSOD010000068">
    <property type="protein sequence ID" value="MFC5889936.1"/>
    <property type="molecule type" value="Genomic_DNA"/>
</dbReference>
<organism evidence="6 7">
    <name type="scientific">Kitasatospora aburaviensis</name>
    <dbReference type="NCBI Taxonomy" id="67265"/>
    <lineage>
        <taxon>Bacteria</taxon>
        <taxon>Bacillati</taxon>
        <taxon>Actinomycetota</taxon>
        <taxon>Actinomycetes</taxon>
        <taxon>Kitasatosporales</taxon>
        <taxon>Streptomycetaceae</taxon>
        <taxon>Kitasatospora</taxon>
    </lineage>
</organism>
<evidence type="ECO:0000256" key="2">
    <source>
        <dbReference type="ARBA" id="ARBA00022741"/>
    </source>
</evidence>
<keyword evidence="7" id="KW-1185">Reference proteome</keyword>
<dbReference type="PANTHER" id="PTHR43030:SF1">
    <property type="entry name" value="PHOSPHOENOLPYRUVATE SYNTHASE"/>
    <property type="match status" value="1"/>
</dbReference>
<dbReference type="SUPFAM" id="SSF51621">
    <property type="entry name" value="Phosphoenolpyruvate/pyruvate domain"/>
    <property type="match status" value="1"/>
</dbReference>
<comment type="caution">
    <text evidence="6">The sequence shown here is derived from an EMBL/GenBank/DDBJ whole genome shotgun (WGS) entry which is preliminary data.</text>
</comment>
<evidence type="ECO:0000313" key="7">
    <source>
        <dbReference type="Proteomes" id="UP001596067"/>
    </source>
</evidence>
<dbReference type="PANTHER" id="PTHR43030">
    <property type="entry name" value="PHOSPHOENOLPYRUVATE SYNTHASE"/>
    <property type="match status" value="1"/>
</dbReference>
<dbReference type="Pfam" id="PF02896">
    <property type="entry name" value="PEP-utilizers_C"/>
    <property type="match status" value="1"/>
</dbReference>